<dbReference type="EMBL" id="LR797220">
    <property type="protein sequence ID" value="CAB4194842.1"/>
    <property type="molecule type" value="Genomic_DNA"/>
</dbReference>
<evidence type="ECO:0000313" key="1">
    <source>
        <dbReference type="EMBL" id="CAB4194842.1"/>
    </source>
</evidence>
<reference evidence="1" key="1">
    <citation type="submission" date="2020-05" db="EMBL/GenBank/DDBJ databases">
        <authorList>
            <person name="Chiriac C."/>
            <person name="Salcher M."/>
            <person name="Ghai R."/>
            <person name="Kavagutti S V."/>
        </authorList>
    </citation>
    <scope>NUCLEOTIDE SEQUENCE</scope>
</reference>
<accession>A0A6J5RFT5</accession>
<proteinExistence type="predicted"/>
<organism evidence="1">
    <name type="scientific">uncultured Caudovirales phage</name>
    <dbReference type="NCBI Taxonomy" id="2100421"/>
    <lineage>
        <taxon>Viruses</taxon>
        <taxon>Duplodnaviria</taxon>
        <taxon>Heunggongvirae</taxon>
        <taxon>Uroviricota</taxon>
        <taxon>Caudoviricetes</taxon>
        <taxon>Peduoviridae</taxon>
        <taxon>Maltschvirus</taxon>
        <taxon>Maltschvirus maltsch</taxon>
    </lineage>
</organism>
<gene>
    <name evidence="1" type="ORF">UFOVP1269_9</name>
</gene>
<sequence length="95" mass="10537">MAYFAQIENNFVVNVIVISNEDCDNLIFPESEPVGQAFIASCGIDGNWLQTSYNGNFRSCYAGIGYTYDATLDEFVEPPEEPETPLEPTDETLDA</sequence>
<protein>
    <submittedName>
        <fullName evidence="1">Uncharacterized protein</fullName>
    </submittedName>
</protein>
<name>A0A6J5RFT5_9CAUD</name>